<sequence length="49" mass="5653">VRRHQCGLNVSFSVLFEAPSNSDPRYIVDEYIPKRRKLIRGPEAPESPK</sequence>
<gene>
    <name evidence="1" type="ORF">BABINDRAFT_43333</name>
</gene>
<dbReference type="Proteomes" id="UP000094336">
    <property type="component" value="Unassembled WGS sequence"/>
</dbReference>
<keyword evidence="2" id="KW-1185">Reference proteome</keyword>
<dbReference type="AlphaFoldDB" id="A0A1E3QXW3"/>
<dbReference type="EMBL" id="KV454426">
    <property type="protein sequence ID" value="ODQ82513.1"/>
    <property type="molecule type" value="Genomic_DNA"/>
</dbReference>
<reference evidence="2" key="1">
    <citation type="submission" date="2016-05" db="EMBL/GenBank/DDBJ databases">
        <title>Comparative genomics of biotechnologically important yeasts.</title>
        <authorList>
            <consortium name="DOE Joint Genome Institute"/>
            <person name="Riley R."/>
            <person name="Haridas S."/>
            <person name="Wolfe K.H."/>
            <person name="Lopes M.R."/>
            <person name="Hittinger C.T."/>
            <person name="Goker M."/>
            <person name="Salamov A."/>
            <person name="Wisecaver J."/>
            <person name="Long T.M."/>
            <person name="Aerts A.L."/>
            <person name="Barry K."/>
            <person name="Choi C."/>
            <person name="Clum A."/>
            <person name="Coughlan A.Y."/>
            <person name="Deshpande S."/>
            <person name="Douglass A.P."/>
            <person name="Hanson S.J."/>
            <person name="Klenk H.-P."/>
            <person name="Labutti K."/>
            <person name="Lapidus A."/>
            <person name="Lindquist E."/>
            <person name="Lipzen A."/>
            <person name="Meier-Kolthoff J.P."/>
            <person name="Ohm R.A."/>
            <person name="Otillar R.P."/>
            <person name="Pangilinan J."/>
            <person name="Peng Y."/>
            <person name="Rokas A."/>
            <person name="Rosa C.A."/>
            <person name="Scheuner C."/>
            <person name="Sibirny A.A."/>
            <person name="Slot J.C."/>
            <person name="Stielow J.B."/>
            <person name="Sun H."/>
            <person name="Kurtzman C.P."/>
            <person name="Blackwell M."/>
            <person name="Grigoriev I.V."/>
            <person name="Jeffries T.W."/>
        </authorList>
    </citation>
    <scope>NUCLEOTIDE SEQUENCE [LARGE SCALE GENOMIC DNA]</scope>
    <source>
        <strain evidence="2">NRRL Y-12698</strain>
    </source>
</reference>
<organism evidence="1 2">
    <name type="scientific">Babjeviella inositovora NRRL Y-12698</name>
    <dbReference type="NCBI Taxonomy" id="984486"/>
    <lineage>
        <taxon>Eukaryota</taxon>
        <taxon>Fungi</taxon>
        <taxon>Dikarya</taxon>
        <taxon>Ascomycota</taxon>
        <taxon>Saccharomycotina</taxon>
        <taxon>Pichiomycetes</taxon>
        <taxon>Serinales incertae sedis</taxon>
        <taxon>Babjeviella</taxon>
    </lineage>
</organism>
<name>A0A1E3QXW3_9ASCO</name>
<evidence type="ECO:0000313" key="2">
    <source>
        <dbReference type="Proteomes" id="UP000094336"/>
    </source>
</evidence>
<dbReference type="GeneID" id="30149952"/>
<feature type="non-terminal residue" evidence="1">
    <location>
        <position position="1"/>
    </location>
</feature>
<evidence type="ECO:0000313" key="1">
    <source>
        <dbReference type="EMBL" id="ODQ82513.1"/>
    </source>
</evidence>
<dbReference type="RefSeq" id="XP_018987841.1">
    <property type="nucleotide sequence ID" value="XM_019132099.1"/>
</dbReference>
<protein>
    <submittedName>
        <fullName evidence="1">Uncharacterized protein</fullName>
    </submittedName>
</protein>
<accession>A0A1E3QXW3</accession>
<proteinExistence type="predicted"/>